<dbReference type="InterPro" id="IPR013658">
    <property type="entry name" value="SGL"/>
</dbReference>
<keyword evidence="1" id="KW-0378">Hydrolase</keyword>
<reference evidence="3 4" key="1">
    <citation type="submission" date="2019-03" db="EMBL/GenBank/DDBJ databases">
        <authorList>
            <person name="Kim M.K.M."/>
        </authorList>
    </citation>
    <scope>NUCLEOTIDE SEQUENCE [LARGE SCALE GENOMIC DNA]</scope>
    <source>
        <strain evidence="3 4">17J68-15</strain>
    </source>
</reference>
<dbReference type="PANTHER" id="PTHR47572:SF4">
    <property type="entry name" value="LACTONASE DRP35"/>
    <property type="match status" value="1"/>
</dbReference>
<dbReference type="EMBL" id="SKFH01000020">
    <property type="protein sequence ID" value="TCZ69600.1"/>
    <property type="molecule type" value="Genomic_DNA"/>
</dbReference>
<dbReference type="GO" id="GO:0016787">
    <property type="term" value="F:hydrolase activity"/>
    <property type="evidence" value="ECO:0007669"/>
    <property type="project" value="UniProtKB-KW"/>
</dbReference>
<accession>A0A4R4DZS1</accession>
<dbReference type="AlphaFoldDB" id="A0A4R4DZS1"/>
<dbReference type="Pfam" id="PF08450">
    <property type="entry name" value="SGL"/>
    <property type="match status" value="1"/>
</dbReference>
<protein>
    <submittedName>
        <fullName evidence="3">SMP-30/gluconolactonase/LRE family protein</fullName>
    </submittedName>
</protein>
<organism evidence="3 4">
    <name type="scientific">Flaviaesturariibacter aridisoli</name>
    <dbReference type="NCBI Taxonomy" id="2545761"/>
    <lineage>
        <taxon>Bacteria</taxon>
        <taxon>Pseudomonadati</taxon>
        <taxon>Bacteroidota</taxon>
        <taxon>Chitinophagia</taxon>
        <taxon>Chitinophagales</taxon>
        <taxon>Chitinophagaceae</taxon>
        <taxon>Flaviaestuariibacter</taxon>
    </lineage>
</organism>
<evidence type="ECO:0000259" key="2">
    <source>
        <dbReference type="Pfam" id="PF08450"/>
    </source>
</evidence>
<feature type="domain" description="SMP-30/Gluconolactonase/LRE-like region" evidence="2">
    <location>
        <begin position="28"/>
        <end position="278"/>
    </location>
</feature>
<sequence>MVKMFHPGAQNYFNAGFRLELWSGNNEFTEGPVWNPEGYYLYSDIPANLICRIDGPGRRTVFIRDSGCTIADRTFLSGQPGSNGLAYDAAGRLYICQHGNGAVARYYQGKLETVLASPNEKPFNSPNDIVVSSDGAVFFSDPPYGLKDQQLRPDLRQPGAAFYCWRGGALTAFCSEYRYPNGLCLSPDERTLYVCSSKPSERKLLAYDVATLQLQRTLAEENCDGLKCDPQGNLWLCTKEGLLLLNREGARLALIGLEKVPANCCWGGAGGKDLLVTAREHVYCLRGLLL</sequence>
<evidence type="ECO:0000313" key="4">
    <source>
        <dbReference type="Proteomes" id="UP000295164"/>
    </source>
</evidence>
<evidence type="ECO:0000256" key="1">
    <source>
        <dbReference type="ARBA" id="ARBA00022801"/>
    </source>
</evidence>
<dbReference type="Gene3D" id="2.120.10.30">
    <property type="entry name" value="TolB, C-terminal domain"/>
    <property type="match status" value="1"/>
</dbReference>
<comment type="caution">
    <text evidence="3">The sequence shown here is derived from an EMBL/GenBank/DDBJ whole genome shotgun (WGS) entry which is preliminary data.</text>
</comment>
<keyword evidence="4" id="KW-1185">Reference proteome</keyword>
<dbReference type="InterPro" id="IPR011042">
    <property type="entry name" value="6-blade_b-propeller_TolB-like"/>
</dbReference>
<dbReference type="OrthoDB" id="241638at2"/>
<dbReference type="InterPro" id="IPR051262">
    <property type="entry name" value="SMP-30/CGR1_Lactonase"/>
</dbReference>
<name>A0A4R4DZS1_9BACT</name>
<gene>
    <name evidence="3" type="ORF">E0486_12285</name>
</gene>
<dbReference type="Proteomes" id="UP000295164">
    <property type="component" value="Unassembled WGS sequence"/>
</dbReference>
<proteinExistence type="predicted"/>
<dbReference type="SUPFAM" id="SSF63829">
    <property type="entry name" value="Calcium-dependent phosphotriesterase"/>
    <property type="match status" value="1"/>
</dbReference>
<dbReference type="PANTHER" id="PTHR47572">
    <property type="entry name" value="LIPOPROTEIN-RELATED"/>
    <property type="match status" value="1"/>
</dbReference>
<evidence type="ECO:0000313" key="3">
    <source>
        <dbReference type="EMBL" id="TCZ69600.1"/>
    </source>
</evidence>
<dbReference type="RefSeq" id="WP_131852479.1">
    <property type="nucleotide sequence ID" value="NZ_SKFH01000020.1"/>
</dbReference>